<dbReference type="InterPro" id="IPR001841">
    <property type="entry name" value="Znf_RING"/>
</dbReference>
<dbReference type="PROSITE" id="PS51787">
    <property type="entry name" value="LON_N"/>
    <property type="match status" value="1"/>
</dbReference>
<dbReference type="InterPro" id="IPR046336">
    <property type="entry name" value="Lon_prtase_N_sf"/>
</dbReference>
<feature type="domain" description="RING-type" evidence="6">
    <location>
        <begin position="96"/>
        <end position="132"/>
    </location>
</feature>
<feature type="domain" description="RING-type" evidence="6">
    <location>
        <begin position="364"/>
        <end position="403"/>
    </location>
</feature>
<dbReference type="PROSITE" id="PS00518">
    <property type="entry name" value="ZF_RING_1"/>
    <property type="match status" value="2"/>
</dbReference>
<dbReference type="Gene3D" id="1.25.40.10">
    <property type="entry name" value="Tetratricopeptide repeat domain"/>
    <property type="match status" value="1"/>
</dbReference>
<evidence type="ECO:0000313" key="8">
    <source>
        <dbReference type="EMBL" id="CAF3451022.1"/>
    </source>
</evidence>
<dbReference type="PANTHER" id="PTHR23327">
    <property type="entry name" value="RING FINGER PROTEIN 127"/>
    <property type="match status" value="1"/>
</dbReference>
<evidence type="ECO:0000256" key="3">
    <source>
        <dbReference type="ARBA" id="ARBA00022833"/>
    </source>
</evidence>
<keyword evidence="3" id="KW-0862">Zinc</keyword>
<dbReference type="Gene3D" id="2.30.130.40">
    <property type="entry name" value="LON domain-like"/>
    <property type="match status" value="1"/>
</dbReference>
<dbReference type="InterPro" id="IPR013083">
    <property type="entry name" value="Znf_RING/FYVE/PHD"/>
</dbReference>
<feature type="compositionally biased region" description="Basic residues" evidence="5">
    <location>
        <begin position="9"/>
        <end position="26"/>
    </location>
</feature>
<evidence type="ECO:0000256" key="1">
    <source>
        <dbReference type="ARBA" id="ARBA00022723"/>
    </source>
</evidence>
<evidence type="ECO:0000259" key="7">
    <source>
        <dbReference type="PROSITE" id="PS51787"/>
    </source>
</evidence>
<dbReference type="Pfam" id="PF13923">
    <property type="entry name" value="zf-C3HC4_2"/>
    <property type="match status" value="1"/>
</dbReference>
<organism evidence="8 9">
    <name type="scientific">Rotaria socialis</name>
    <dbReference type="NCBI Taxonomy" id="392032"/>
    <lineage>
        <taxon>Eukaryota</taxon>
        <taxon>Metazoa</taxon>
        <taxon>Spiralia</taxon>
        <taxon>Gnathifera</taxon>
        <taxon>Rotifera</taxon>
        <taxon>Eurotatoria</taxon>
        <taxon>Bdelloidea</taxon>
        <taxon>Philodinida</taxon>
        <taxon>Philodinidae</taxon>
        <taxon>Rotaria</taxon>
    </lineage>
</organism>
<dbReference type="PANTHER" id="PTHR23327:SF42">
    <property type="entry name" value="LON PEPTIDASE N-TERMINAL DOMAIN AND RING FINGER PROTEIN C14F5.10C"/>
    <property type="match status" value="1"/>
</dbReference>
<feature type="region of interest" description="Disordered" evidence="5">
    <location>
        <begin position="1"/>
        <end position="39"/>
    </location>
</feature>
<dbReference type="AlphaFoldDB" id="A0A818E079"/>
<sequence length="720" mass="83449">MFSTNNRSTLRKTRSRRQKSKLKPHHSTQSTKLDHRTTTPNSSLIHRFHDILNDLRPSWTRFLSYSILELEPICHQLAIQQMSSATSVTEYCPLACVFCQSFIYEPITLYCGHTYCDQCMKDESSAIDCPRCPQDIQGQIQSPIVHARENSYEKNRFLLHIFEQSEQLRKHCQTILLRRKGQNEYAQGNFQKAIDTYSQIIDEYDSNDHLALYNRAKAYLALQNYDQGLLDATHVITVKPHWIKGYLCQSEILFEMQNYTAALMSSLKALVIDPENPTGKQLMARHLHAVLHNIDDDDDGGATTTESELEQLQLASLFQEHPEEKNSTENDDNQLKMCKLSQSSGSCCCLLLDGKNLNSTDFGCSICCNLLWFPITTPCGHVFCRECVIRSVDNTQAKCPICKSSLQNFFPMLIQSHVNKSEIISKIIETYFPIEFNERRQIYEQENIRGASMSSTLMSNEGQTESQIFEIPIFVCVLAFPNCVCPLHVFEPRYRLMMRRSIETQSRIFGMCAYDEQTDNFADYGTLLYIRGRVYTPDGRSIVDTIGQRRFRVIERGMTDGYNVARVQLVKDHPIEQQEFDDLFQLNRYTYNRVRTWFDRLDPRKQTQIVQRLEGYPICDDLTLESKEMKDIRSSHFNKKKMLTMHIIYPADGPSWTWIMINLLPIDELLQSTALASQSFRIRIQMISDAIDFLLNQQENHQQQQEEDKQEPEPTAPTSN</sequence>
<dbReference type="SUPFAM" id="SSF57850">
    <property type="entry name" value="RING/U-box"/>
    <property type="match status" value="2"/>
</dbReference>
<name>A0A818E079_9BILA</name>
<proteinExistence type="predicted"/>
<dbReference type="EMBL" id="CAJNYD010002902">
    <property type="protein sequence ID" value="CAF3451022.1"/>
    <property type="molecule type" value="Genomic_DNA"/>
</dbReference>
<feature type="domain" description="Lon N-terminal" evidence="7">
    <location>
        <begin position="468"/>
        <end position="695"/>
    </location>
</feature>
<keyword evidence="1" id="KW-0479">Metal-binding</keyword>
<dbReference type="SUPFAM" id="SSF88697">
    <property type="entry name" value="PUA domain-like"/>
    <property type="match status" value="1"/>
</dbReference>
<dbReference type="Pfam" id="PF02190">
    <property type="entry name" value="LON_substr_bdg"/>
    <property type="match status" value="1"/>
</dbReference>
<keyword evidence="2 4" id="KW-0863">Zinc-finger</keyword>
<dbReference type="InterPro" id="IPR015947">
    <property type="entry name" value="PUA-like_sf"/>
</dbReference>
<dbReference type="GO" id="GO:0008270">
    <property type="term" value="F:zinc ion binding"/>
    <property type="evidence" value="ECO:0007669"/>
    <property type="project" value="UniProtKB-KW"/>
</dbReference>
<accession>A0A818E079</accession>
<reference evidence="8" key="1">
    <citation type="submission" date="2021-02" db="EMBL/GenBank/DDBJ databases">
        <authorList>
            <person name="Nowell W R."/>
        </authorList>
    </citation>
    <scope>NUCLEOTIDE SEQUENCE</scope>
</reference>
<evidence type="ECO:0000256" key="4">
    <source>
        <dbReference type="PROSITE-ProRule" id="PRU00175"/>
    </source>
</evidence>
<evidence type="ECO:0000313" key="9">
    <source>
        <dbReference type="Proteomes" id="UP000663833"/>
    </source>
</evidence>
<dbReference type="SUPFAM" id="SSF48452">
    <property type="entry name" value="TPR-like"/>
    <property type="match status" value="1"/>
</dbReference>
<dbReference type="Gene3D" id="3.30.40.10">
    <property type="entry name" value="Zinc/RING finger domain, C3HC4 (zinc finger)"/>
    <property type="match status" value="2"/>
</dbReference>
<evidence type="ECO:0000256" key="2">
    <source>
        <dbReference type="ARBA" id="ARBA00022771"/>
    </source>
</evidence>
<evidence type="ECO:0000259" key="6">
    <source>
        <dbReference type="PROSITE" id="PS50089"/>
    </source>
</evidence>
<evidence type="ECO:0000256" key="5">
    <source>
        <dbReference type="SAM" id="MobiDB-lite"/>
    </source>
</evidence>
<comment type="caution">
    <text evidence="8">The sequence shown here is derived from an EMBL/GenBank/DDBJ whole genome shotgun (WGS) entry which is preliminary data.</text>
</comment>
<dbReference type="InterPro" id="IPR011990">
    <property type="entry name" value="TPR-like_helical_dom_sf"/>
</dbReference>
<dbReference type="SMART" id="SM00464">
    <property type="entry name" value="LON"/>
    <property type="match status" value="1"/>
</dbReference>
<dbReference type="InterPro" id="IPR017907">
    <property type="entry name" value="Znf_RING_CS"/>
</dbReference>
<protein>
    <submittedName>
        <fullName evidence="8">Uncharacterized protein</fullName>
    </submittedName>
</protein>
<feature type="region of interest" description="Disordered" evidence="5">
    <location>
        <begin position="699"/>
        <end position="720"/>
    </location>
</feature>
<gene>
    <name evidence="8" type="ORF">LUA448_LOCUS21912</name>
</gene>
<dbReference type="GO" id="GO:0061630">
    <property type="term" value="F:ubiquitin protein ligase activity"/>
    <property type="evidence" value="ECO:0007669"/>
    <property type="project" value="TreeGrafter"/>
</dbReference>
<dbReference type="InterPro" id="IPR019734">
    <property type="entry name" value="TPR_rpt"/>
</dbReference>
<dbReference type="Proteomes" id="UP000663833">
    <property type="component" value="Unassembled WGS sequence"/>
</dbReference>
<dbReference type="PROSITE" id="PS50089">
    <property type="entry name" value="ZF_RING_2"/>
    <property type="match status" value="2"/>
</dbReference>
<dbReference type="CDD" id="cd16514">
    <property type="entry name" value="RING-HC_LONFs_rpt2"/>
    <property type="match status" value="1"/>
</dbReference>
<dbReference type="SMART" id="SM00184">
    <property type="entry name" value="RING"/>
    <property type="match status" value="2"/>
</dbReference>
<dbReference type="SMART" id="SM00028">
    <property type="entry name" value="TPR"/>
    <property type="match status" value="3"/>
</dbReference>
<dbReference type="GO" id="GO:0005737">
    <property type="term" value="C:cytoplasm"/>
    <property type="evidence" value="ECO:0007669"/>
    <property type="project" value="UniProtKB-ARBA"/>
</dbReference>
<dbReference type="InterPro" id="IPR003111">
    <property type="entry name" value="Lon_prtase_N"/>
</dbReference>